<dbReference type="InterPro" id="IPR036034">
    <property type="entry name" value="PDZ_sf"/>
</dbReference>
<dbReference type="InterPro" id="IPR055210">
    <property type="entry name" value="CtpA/B_N"/>
</dbReference>
<reference evidence="9 10" key="1">
    <citation type="submission" date="2016-11" db="EMBL/GenBank/DDBJ databases">
        <authorList>
            <person name="Jaros S."/>
            <person name="Januszkiewicz K."/>
            <person name="Wedrychowicz H."/>
        </authorList>
    </citation>
    <scope>NUCLEOTIDE SEQUENCE [LARGE SCALE GENOMIC DNA]</scope>
    <source>
        <strain evidence="9 10">DSM 15480</strain>
    </source>
</reference>
<dbReference type="Pfam" id="PF03572">
    <property type="entry name" value="Peptidase_S41"/>
    <property type="match status" value="1"/>
</dbReference>
<dbReference type="RefSeq" id="WP_073112084.1">
    <property type="nucleotide sequence ID" value="NZ_FQZY01000054.1"/>
</dbReference>
<dbReference type="PANTHER" id="PTHR32060">
    <property type="entry name" value="TAIL-SPECIFIC PROTEASE"/>
    <property type="match status" value="1"/>
</dbReference>
<dbReference type="NCBIfam" id="TIGR00225">
    <property type="entry name" value="prc"/>
    <property type="match status" value="1"/>
</dbReference>
<dbReference type="InterPro" id="IPR004447">
    <property type="entry name" value="Peptidase_S41A"/>
</dbReference>
<keyword evidence="10" id="KW-1185">Reference proteome</keyword>
<keyword evidence="2 5" id="KW-0645">Protease</keyword>
<feature type="transmembrane region" description="Helical" evidence="6">
    <location>
        <begin position="12"/>
        <end position="33"/>
    </location>
</feature>
<dbReference type="SUPFAM" id="SSF52096">
    <property type="entry name" value="ClpP/crotonase"/>
    <property type="match status" value="1"/>
</dbReference>
<evidence type="ECO:0000256" key="1">
    <source>
        <dbReference type="ARBA" id="ARBA00009179"/>
    </source>
</evidence>
<name>A0A1M6T1K4_9FIRM</name>
<dbReference type="PANTHER" id="PTHR32060:SF30">
    <property type="entry name" value="CARBOXY-TERMINAL PROCESSING PROTEASE CTPA"/>
    <property type="match status" value="1"/>
</dbReference>
<dbReference type="CDD" id="cd07560">
    <property type="entry name" value="Peptidase_S41_CPP"/>
    <property type="match status" value="1"/>
</dbReference>
<keyword evidence="3 5" id="KW-0378">Hydrolase</keyword>
<organism evidence="9 10">
    <name type="scientific">Hespellia stercorisuis DSM 15480</name>
    <dbReference type="NCBI Taxonomy" id="1121950"/>
    <lineage>
        <taxon>Bacteria</taxon>
        <taxon>Bacillati</taxon>
        <taxon>Bacillota</taxon>
        <taxon>Clostridia</taxon>
        <taxon>Lachnospirales</taxon>
        <taxon>Lachnospiraceae</taxon>
        <taxon>Hespellia</taxon>
    </lineage>
</organism>
<comment type="similarity">
    <text evidence="1 5">Belongs to the peptidase S41A family.</text>
</comment>
<sequence length="400" mass="44058">MENKNNNKGFLKGALVGALAMFIVLGGLGWLFLCHGVGGTANKGVLNSKTETKIDKMRELIDGYYLYDVSDEELQNGIYEGYISGLDDPYSVYYDEAATKDLLESTTGEYSGIGAVMTQDADNGLVKILQVYKDCPGEKAGLKEGDIIYQVDDHELTGEEDLSEVVSWIKGEQGTDVKLHVYRGDEAEEMELTATRDVVKAQTVSHEMKENQIGYIRVSEFDTVTYDQFAEALTDLENQNMQGLVIDLRSNPGGNVSTVCDMLRLLLPKGLIVYTEDKDGKRQEYSCDGASEFTKPLTVLVDGYSASASEIFSGAVQDYGIGKIVGTTTYGKGVVQQLMDLKDGTYLKLTIAEYFTPKGRSINKKGIEPDVEVEYKADENNAEADNQLDKALEVIQEELK</sequence>
<evidence type="ECO:0000256" key="2">
    <source>
        <dbReference type="ARBA" id="ARBA00022670"/>
    </source>
</evidence>
<evidence type="ECO:0000313" key="10">
    <source>
        <dbReference type="Proteomes" id="UP000184301"/>
    </source>
</evidence>
<dbReference type="GO" id="GO:0006508">
    <property type="term" value="P:proteolysis"/>
    <property type="evidence" value="ECO:0007669"/>
    <property type="project" value="UniProtKB-KW"/>
</dbReference>
<dbReference type="AlphaFoldDB" id="A0A1M6T1K4"/>
<proteinExistence type="inferred from homology"/>
<keyword evidence="6" id="KW-1133">Transmembrane helix</keyword>
<dbReference type="GO" id="GO:0004175">
    <property type="term" value="F:endopeptidase activity"/>
    <property type="evidence" value="ECO:0007669"/>
    <property type="project" value="TreeGrafter"/>
</dbReference>
<evidence type="ECO:0000259" key="7">
    <source>
        <dbReference type="SMART" id="SM00228"/>
    </source>
</evidence>
<accession>A0A1M6T1K4</accession>
<keyword evidence="6" id="KW-0472">Membrane</keyword>
<protein>
    <submittedName>
        <fullName evidence="9">Carboxyl-terminal processing protease</fullName>
    </submittedName>
</protein>
<dbReference type="STRING" id="1121950.SAMN02745243_03102"/>
<dbReference type="OrthoDB" id="9812068at2"/>
<evidence type="ECO:0000259" key="8">
    <source>
        <dbReference type="SMART" id="SM00245"/>
    </source>
</evidence>
<dbReference type="SMART" id="SM00228">
    <property type="entry name" value="PDZ"/>
    <property type="match status" value="1"/>
</dbReference>
<dbReference type="Gene3D" id="2.30.42.10">
    <property type="match status" value="1"/>
</dbReference>
<dbReference type="SUPFAM" id="SSF50156">
    <property type="entry name" value="PDZ domain-like"/>
    <property type="match status" value="1"/>
</dbReference>
<dbReference type="Pfam" id="PF22694">
    <property type="entry name" value="CtpB_N-like"/>
    <property type="match status" value="1"/>
</dbReference>
<dbReference type="Gene3D" id="3.90.226.10">
    <property type="entry name" value="2-enoyl-CoA Hydratase, Chain A, domain 1"/>
    <property type="match status" value="1"/>
</dbReference>
<evidence type="ECO:0000313" key="9">
    <source>
        <dbReference type="EMBL" id="SHK50797.1"/>
    </source>
</evidence>
<keyword evidence="6" id="KW-0812">Transmembrane</keyword>
<dbReference type="GO" id="GO:0007165">
    <property type="term" value="P:signal transduction"/>
    <property type="evidence" value="ECO:0007669"/>
    <property type="project" value="TreeGrafter"/>
</dbReference>
<dbReference type="Proteomes" id="UP000184301">
    <property type="component" value="Unassembled WGS sequence"/>
</dbReference>
<dbReference type="InterPro" id="IPR041489">
    <property type="entry name" value="PDZ_6"/>
</dbReference>
<feature type="domain" description="PDZ" evidence="7">
    <location>
        <begin position="111"/>
        <end position="185"/>
    </location>
</feature>
<dbReference type="EMBL" id="FQZY01000054">
    <property type="protein sequence ID" value="SHK50797.1"/>
    <property type="molecule type" value="Genomic_DNA"/>
</dbReference>
<dbReference type="CDD" id="cd06782">
    <property type="entry name" value="cpPDZ_CPP-like"/>
    <property type="match status" value="1"/>
</dbReference>
<dbReference type="InterPro" id="IPR005151">
    <property type="entry name" value="Tail-specific_protease"/>
</dbReference>
<keyword evidence="4 5" id="KW-0720">Serine protease</keyword>
<dbReference type="InterPro" id="IPR001478">
    <property type="entry name" value="PDZ"/>
</dbReference>
<feature type="domain" description="Tail specific protease" evidence="8">
    <location>
        <begin position="187"/>
        <end position="374"/>
    </location>
</feature>
<dbReference type="GO" id="GO:0030288">
    <property type="term" value="C:outer membrane-bounded periplasmic space"/>
    <property type="evidence" value="ECO:0007669"/>
    <property type="project" value="TreeGrafter"/>
</dbReference>
<evidence type="ECO:0000256" key="5">
    <source>
        <dbReference type="RuleBase" id="RU004404"/>
    </source>
</evidence>
<evidence type="ECO:0000256" key="4">
    <source>
        <dbReference type="ARBA" id="ARBA00022825"/>
    </source>
</evidence>
<evidence type="ECO:0000256" key="6">
    <source>
        <dbReference type="SAM" id="Phobius"/>
    </source>
</evidence>
<dbReference type="Pfam" id="PF17820">
    <property type="entry name" value="PDZ_6"/>
    <property type="match status" value="1"/>
</dbReference>
<evidence type="ECO:0000256" key="3">
    <source>
        <dbReference type="ARBA" id="ARBA00022801"/>
    </source>
</evidence>
<dbReference type="InterPro" id="IPR029045">
    <property type="entry name" value="ClpP/crotonase-like_dom_sf"/>
</dbReference>
<dbReference type="GO" id="GO:0008236">
    <property type="term" value="F:serine-type peptidase activity"/>
    <property type="evidence" value="ECO:0007669"/>
    <property type="project" value="UniProtKB-KW"/>
</dbReference>
<gene>
    <name evidence="9" type="ORF">SAMN02745243_03102</name>
</gene>
<dbReference type="SMART" id="SM00245">
    <property type="entry name" value="TSPc"/>
    <property type="match status" value="1"/>
</dbReference>